<protein>
    <submittedName>
        <fullName evidence="2">Uncharacterized protein</fullName>
    </submittedName>
</protein>
<dbReference type="PANTHER" id="PTHR13950">
    <property type="entry name" value="RABCONNECTIN-RELATED"/>
    <property type="match status" value="1"/>
</dbReference>
<dbReference type="Proteomes" id="UP001054252">
    <property type="component" value="Unassembled WGS sequence"/>
</dbReference>
<evidence type="ECO:0000313" key="2">
    <source>
        <dbReference type="EMBL" id="GKU96623.1"/>
    </source>
</evidence>
<dbReference type="GO" id="GO:0007035">
    <property type="term" value="P:vacuolar acidification"/>
    <property type="evidence" value="ECO:0007669"/>
    <property type="project" value="TreeGrafter"/>
</dbReference>
<dbReference type="EMBL" id="BPVZ01000010">
    <property type="protein sequence ID" value="GKU96623.1"/>
    <property type="molecule type" value="Genomic_DNA"/>
</dbReference>
<evidence type="ECO:0000313" key="3">
    <source>
        <dbReference type="Proteomes" id="UP001054252"/>
    </source>
</evidence>
<feature type="compositionally biased region" description="Polar residues" evidence="1">
    <location>
        <begin position="72"/>
        <end position="85"/>
    </location>
</feature>
<accession>A0AAV5I659</accession>
<keyword evidence="3" id="KW-1185">Reference proteome</keyword>
<evidence type="ECO:0000256" key="1">
    <source>
        <dbReference type="SAM" id="MobiDB-lite"/>
    </source>
</evidence>
<dbReference type="AlphaFoldDB" id="A0AAV5I659"/>
<gene>
    <name evidence="2" type="ORF">SLEP1_g9835</name>
</gene>
<dbReference type="PANTHER" id="PTHR13950:SF9">
    <property type="entry name" value="RABCONNECTIN-3A"/>
    <property type="match status" value="1"/>
</dbReference>
<dbReference type="GO" id="GO:0043291">
    <property type="term" value="C:RAVE complex"/>
    <property type="evidence" value="ECO:0007669"/>
    <property type="project" value="TreeGrafter"/>
</dbReference>
<name>A0AAV5I659_9ROSI</name>
<sequence length="111" mass="11950">MDTLAPPATSRASIIGHDGGACSISVFNNDIGSGSVSPIIVIGGKNGDIGLHDFRYIATGRTKRHRYRDSGEPSSNTSNADTRTQISDQNLNGMLWYIPNVHNFSLILNHP</sequence>
<feature type="region of interest" description="Disordered" evidence="1">
    <location>
        <begin position="62"/>
        <end position="85"/>
    </location>
</feature>
<reference evidence="2 3" key="1">
    <citation type="journal article" date="2021" name="Commun. Biol.">
        <title>The genome of Shorea leprosula (Dipterocarpaceae) highlights the ecological relevance of drought in aseasonal tropical rainforests.</title>
        <authorList>
            <person name="Ng K.K.S."/>
            <person name="Kobayashi M.J."/>
            <person name="Fawcett J.A."/>
            <person name="Hatakeyama M."/>
            <person name="Paape T."/>
            <person name="Ng C.H."/>
            <person name="Ang C.C."/>
            <person name="Tnah L.H."/>
            <person name="Lee C.T."/>
            <person name="Nishiyama T."/>
            <person name="Sese J."/>
            <person name="O'Brien M.J."/>
            <person name="Copetti D."/>
            <person name="Mohd Noor M.I."/>
            <person name="Ong R.C."/>
            <person name="Putra M."/>
            <person name="Sireger I.Z."/>
            <person name="Indrioko S."/>
            <person name="Kosugi Y."/>
            <person name="Izuno A."/>
            <person name="Isagi Y."/>
            <person name="Lee S.L."/>
            <person name="Shimizu K.K."/>
        </authorList>
    </citation>
    <scope>NUCLEOTIDE SEQUENCE [LARGE SCALE GENOMIC DNA]</scope>
    <source>
        <strain evidence="2">214</strain>
    </source>
</reference>
<organism evidence="2 3">
    <name type="scientific">Rubroshorea leprosula</name>
    <dbReference type="NCBI Taxonomy" id="152421"/>
    <lineage>
        <taxon>Eukaryota</taxon>
        <taxon>Viridiplantae</taxon>
        <taxon>Streptophyta</taxon>
        <taxon>Embryophyta</taxon>
        <taxon>Tracheophyta</taxon>
        <taxon>Spermatophyta</taxon>
        <taxon>Magnoliopsida</taxon>
        <taxon>eudicotyledons</taxon>
        <taxon>Gunneridae</taxon>
        <taxon>Pentapetalae</taxon>
        <taxon>rosids</taxon>
        <taxon>malvids</taxon>
        <taxon>Malvales</taxon>
        <taxon>Dipterocarpaceae</taxon>
        <taxon>Rubroshorea</taxon>
    </lineage>
</organism>
<dbReference type="InterPro" id="IPR052208">
    <property type="entry name" value="DmX-like/RAVE_component"/>
</dbReference>
<proteinExistence type="predicted"/>
<comment type="caution">
    <text evidence="2">The sequence shown here is derived from an EMBL/GenBank/DDBJ whole genome shotgun (WGS) entry which is preliminary data.</text>
</comment>